<feature type="region of interest" description="Disordered" evidence="1">
    <location>
        <begin position="1"/>
        <end position="39"/>
    </location>
</feature>
<dbReference type="EMBL" id="JAGGLP010000008">
    <property type="protein sequence ID" value="MBP2051258.1"/>
    <property type="molecule type" value="Genomic_DNA"/>
</dbReference>
<evidence type="ECO:0000313" key="3">
    <source>
        <dbReference type="Proteomes" id="UP001519309"/>
    </source>
</evidence>
<evidence type="ECO:0000256" key="1">
    <source>
        <dbReference type="SAM" id="MobiDB-lite"/>
    </source>
</evidence>
<comment type="caution">
    <text evidence="2">The sequence shown here is derived from an EMBL/GenBank/DDBJ whole genome shotgun (WGS) entry which is preliminary data.</text>
</comment>
<evidence type="ECO:0000313" key="2">
    <source>
        <dbReference type="EMBL" id="MBP2051258.1"/>
    </source>
</evidence>
<dbReference type="Proteomes" id="UP001519309">
    <property type="component" value="Unassembled WGS sequence"/>
</dbReference>
<gene>
    <name evidence="2" type="ORF">J2Z21_004229</name>
</gene>
<proteinExistence type="predicted"/>
<keyword evidence="3" id="KW-1185">Reference proteome</keyword>
<sequence>MTGPYAPHELRPPAGAGTAARRRATGGGRGAGSPDAPAEWAFATHKPCPVDGCPGPAHVPMRSTAAHPSALDHGGPHHDTVLCQRCGVGPCVPAEV</sequence>
<reference evidence="2 3" key="1">
    <citation type="submission" date="2021-03" db="EMBL/GenBank/DDBJ databases">
        <title>Genomic Encyclopedia of Type Strains, Phase IV (KMG-IV): sequencing the most valuable type-strain genomes for metagenomic binning, comparative biology and taxonomic classification.</title>
        <authorList>
            <person name="Goeker M."/>
        </authorList>
    </citation>
    <scope>NUCLEOTIDE SEQUENCE [LARGE SCALE GENOMIC DNA]</scope>
    <source>
        <strain evidence="2 3">DSM 40499</strain>
    </source>
</reference>
<protein>
    <submittedName>
        <fullName evidence="2">Uncharacterized protein</fullName>
    </submittedName>
</protein>
<accession>A0ABS4LV10</accession>
<organism evidence="2 3">
    <name type="scientific">Streptomyces griseochromogenes</name>
    <dbReference type="NCBI Taxonomy" id="68214"/>
    <lineage>
        <taxon>Bacteria</taxon>
        <taxon>Bacillati</taxon>
        <taxon>Actinomycetota</taxon>
        <taxon>Actinomycetes</taxon>
        <taxon>Kitasatosporales</taxon>
        <taxon>Streptomycetaceae</taxon>
        <taxon>Streptomyces</taxon>
    </lineage>
</organism>
<name>A0ABS4LV10_9ACTN</name>